<dbReference type="Proteomes" id="UP000298264">
    <property type="component" value="Unassembled WGS sequence"/>
</dbReference>
<dbReference type="PRINTS" id="PR00681">
    <property type="entry name" value="RIBOSOMALS1"/>
</dbReference>
<dbReference type="AlphaFoldDB" id="A0A4R9LSX3"/>
<evidence type="ECO:0000313" key="5">
    <source>
        <dbReference type="EMBL" id="TGN10524.1"/>
    </source>
</evidence>
<dbReference type="InterPro" id="IPR050437">
    <property type="entry name" value="Ribos_protein_bS1-like"/>
</dbReference>
<reference evidence="5" key="1">
    <citation type="journal article" date="2019" name="PLoS Negl. Trop. Dis.">
        <title>Revisiting the worldwide diversity of Leptospira species in the environment.</title>
        <authorList>
            <person name="Vincent A.T."/>
            <person name="Schiettekatte O."/>
            <person name="Bourhy P."/>
            <person name="Veyrier F.J."/>
            <person name="Picardeau M."/>
        </authorList>
    </citation>
    <scope>NUCLEOTIDE SEQUENCE [LARGE SCALE GENOMIC DNA]</scope>
    <source>
        <strain evidence="5">201400974</strain>
    </source>
</reference>
<protein>
    <submittedName>
        <fullName evidence="5">S1 RNA-binding domain-containing protein</fullName>
    </submittedName>
</protein>
<keyword evidence="3" id="KW-0687">Ribonucleoprotein</keyword>
<comment type="caution">
    <text evidence="5">The sequence shown here is derived from an EMBL/GenBank/DDBJ whole genome shotgun (WGS) entry which is preliminary data.</text>
</comment>
<dbReference type="GO" id="GO:0003729">
    <property type="term" value="F:mRNA binding"/>
    <property type="evidence" value="ECO:0007669"/>
    <property type="project" value="TreeGrafter"/>
</dbReference>
<accession>A0A4R9LSX3</accession>
<dbReference type="EMBL" id="RQHV01000043">
    <property type="protein sequence ID" value="TGN10524.1"/>
    <property type="molecule type" value="Genomic_DNA"/>
</dbReference>
<comment type="similarity">
    <text evidence="1">Belongs to the bacterial ribosomal protein bS1 family.</text>
</comment>
<dbReference type="SUPFAM" id="SSF50249">
    <property type="entry name" value="Nucleic acid-binding proteins"/>
    <property type="match status" value="4"/>
</dbReference>
<dbReference type="GO" id="GO:0022627">
    <property type="term" value="C:cytosolic small ribosomal subunit"/>
    <property type="evidence" value="ECO:0007669"/>
    <property type="project" value="TreeGrafter"/>
</dbReference>
<dbReference type="GO" id="GO:0003735">
    <property type="term" value="F:structural constituent of ribosome"/>
    <property type="evidence" value="ECO:0007669"/>
    <property type="project" value="TreeGrafter"/>
</dbReference>
<evidence type="ECO:0000259" key="4">
    <source>
        <dbReference type="PROSITE" id="PS50126"/>
    </source>
</evidence>
<proteinExistence type="inferred from homology"/>
<dbReference type="RefSeq" id="WP_135764156.1">
    <property type="nucleotide sequence ID" value="NZ_RQHV01000043.1"/>
</dbReference>
<sequence>MKGKTSPSSEFERLLEESFEKRKSIEPGSSHSAKVISVKNDYVFIRTNGSNIVGNISSEEWKEETPPVPGAVLTVYFLKEDSGDYHFTSCLVGDSVTEENLQIALNSEIPILGQISTEVNGGYEVKLGSVTAFVPFSQLDAENKGKEIYGKKFKFIISEFNSKQNKVVVSQKKISDREKEAKRRILRDELKEGMFVTTRIRSIHKFGLIVDMDGFDALVPASEASFRKNADLEKEFQVGETLRAKIISLNWEEGKFSLSAKDFLQDPWAQKVPFKESDIVTGEIESIKPFGIFVRLNESFGGLIPNKETGVPGRTPVNTVYSTGQKVEVFVLEVNPEKKQIALSITKAADAKDRLEYQQYLKNDTDTGSVSSFGLLLKQSLEKKNKK</sequence>
<evidence type="ECO:0000313" key="6">
    <source>
        <dbReference type="Proteomes" id="UP000298264"/>
    </source>
</evidence>
<dbReference type="Pfam" id="PF00575">
    <property type="entry name" value="S1"/>
    <property type="match status" value="2"/>
</dbReference>
<dbReference type="GO" id="GO:0006412">
    <property type="term" value="P:translation"/>
    <property type="evidence" value="ECO:0007669"/>
    <property type="project" value="TreeGrafter"/>
</dbReference>
<dbReference type="CDD" id="cd04465">
    <property type="entry name" value="S1_RPS1_repeat_ec2_hs2"/>
    <property type="match status" value="1"/>
</dbReference>
<dbReference type="Gene3D" id="2.40.50.140">
    <property type="entry name" value="Nucleic acid-binding proteins"/>
    <property type="match status" value="2"/>
</dbReference>
<dbReference type="SMART" id="SM00316">
    <property type="entry name" value="S1"/>
    <property type="match status" value="4"/>
</dbReference>
<dbReference type="PANTHER" id="PTHR10724:SF7">
    <property type="entry name" value="SMALL RIBOSOMAL SUBUNIT PROTEIN BS1C"/>
    <property type="match status" value="1"/>
</dbReference>
<dbReference type="InterPro" id="IPR003029">
    <property type="entry name" value="S1_domain"/>
</dbReference>
<dbReference type="PANTHER" id="PTHR10724">
    <property type="entry name" value="30S RIBOSOMAL PROTEIN S1"/>
    <property type="match status" value="1"/>
</dbReference>
<gene>
    <name evidence="5" type="ORF">EHS11_09560</name>
</gene>
<evidence type="ECO:0000256" key="3">
    <source>
        <dbReference type="ARBA" id="ARBA00023274"/>
    </source>
</evidence>
<feature type="domain" description="S1 motif" evidence="4">
    <location>
        <begin position="193"/>
        <end position="261"/>
    </location>
</feature>
<name>A0A4R9LSX3_9LEPT</name>
<keyword evidence="2" id="KW-0689">Ribosomal protein</keyword>
<keyword evidence="6" id="KW-1185">Reference proteome</keyword>
<evidence type="ECO:0000256" key="1">
    <source>
        <dbReference type="ARBA" id="ARBA00006767"/>
    </source>
</evidence>
<feature type="domain" description="S1 motif" evidence="4">
    <location>
        <begin position="277"/>
        <end position="346"/>
    </location>
</feature>
<dbReference type="InterPro" id="IPR012340">
    <property type="entry name" value="NA-bd_OB-fold"/>
</dbReference>
<organism evidence="5 6">
    <name type="scientific">Leptospira ilyithenensis</name>
    <dbReference type="NCBI Taxonomy" id="2484901"/>
    <lineage>
        <taxon>Bacteria</taxon>
        <taxon>Pseudomonadati</taxon>
        <taxon>Spirochaetota</taxon>
        <taxon>Spirochaetia</taxon>
        <taxon>Leptospirales</taxon>
        <taxon>Leptospiraceae</taxon>
        <taxon>Leptospira</taxon>
    </lineage>
</organism>
<dbReference type="InterPro" id="IPR035104">
    <property type="entry name" value="Ribosomal_protein_S1-like"/>
</dbReference>
<evidence type="ECO:0000256" key="2">
    <source>
        <dbReference type="ARBA" id="ARBA00022980"/>
    </source>
</evidence>
<dbReference type="OrthoDB" id="9810507at2"/>
<dbReference type="PROSITE" id="PS50126">
    <property type="entry name" value="S1"/>
    <property type="match status" value="3"/>
</dbReference>
<feature type="domain" description="S1 motif" evidence="4">
    <location>
        <begin position="108"/>
        <end position="172"/>
    </location>
</feature>